<feature type="domain" description="Halobacterial output" evidence="2">
    <location>
        <begin position="15"/>
        <end position="89"/>
    </location>
</feature>
<dbReference type="Proteomes" id="UP000766904">
    <property type="component" value="Unassembled WGS sequence"/>
</dbReference>
<evidence type="ECO:0000313" key="3">
    <source>
        <dbReference type="EMBL" id="TYL37143.1"/>
    </source>
</evidence>
<dbReference type="InterPro" id="IPR040624">
    <property type="entry name" value="HalOD1"/>
</dbReference>
<dbReference type="OrthoDB" id="221929at2157"/>
<comment type="caution">
    <text evidence="3">The sequence shown here is derived from an EMBL/GenBank/DDBJ whole genome shotgun (WGS) entry which is preliminary data.</text>
</comment>
<evidence type="ECO:0000256" key="1">
    <source>
        <dbReference type="SAM" id="MobiDB-lite"/>
    </source>
</evidence>
<organism evidence="3 4">
    <name type="scientific">Natronococcus pandeyae</name>
    <dbReference type="NCBI Taxonomy" id="2055836"/>
    <lineage>
        <taxon>Archaea</taxon>
        <taxon>Methanobacteriati</taxon>
        <taxon>Methanobacteriota</taxon>
        <taxon>Stenosarchaea group</taxon>
        <taxon>Halobacteria</taxon>
        <taxon>Halobacteriales</taxon>
        <taxon>Natrialbaceae</taxon>
        <taxon>Natronococcus</taxon>
    </lineage>
</organism>
<protein>
    <recommendedName>
        <fullName evidence="2">Halobacterial output domain-containing protein</fullName>
    </recommendedName>
</protein>
<evidence type="ECO:0000259" key="2">
    <source>
        <dbReference type="Pfam" id="PF18545"/>
    </source>
</evidence>
<dbReference type="EMBL" id="PHNJ01000012">
    <property type="protein sequence ID" value="TYL37143.1"/>
    <property type="molecule type" value="Genomic_DNA"/>
</dbReference>
<sequence length="103" mass="10711">MTSPDDTSTPGGGGKPTQSIIEGVAHHEGVDVTEVEPPAYEPLYAVINPEALDNLFRTATGSAAADAHVSLEYAGYDITVYGDGRVDVADPSTGEIVPDHVDE</sequence>
<dbReference type="AlphaFoldDB" id="A0A8J8Q2C3"/>
<dbReference type="Pfam" id="PF18545">
    <property type="entry name" value="HalOD1"/>
    <property type="match status" value="1"/>
</dbReference>
<name>A0A8J8Q2C3_9EURY</name>
<dbReference type="RefSeq" id="WP_148859629.1">
    <property type="nucleotide sequence ID" value="NZ_PHNJ01000012.1"/>
</dbReference>
<proteinExistence type="predicted"/>
<feature type="region of interest" description="Disordered" evidence="1">
    <location>
        <begin position="1"/>
        <end position="20"/>
    </location>
</feature>
<accession>A0A8J8Q2C3</accession>
<reference evidence="3" key="1">
    <citation type="submission" date="2017-11" db="EMBL/GenBank/DDBJ databases">
        <authorList>
            <person name="Kajale S.C."/>
            <person name="Sharma A."/>
        </authorList>
    </citation>
    <scope>NUCLEOTIDE SEQUENCE</scope>
    <source>
        <strain evidence="3">LS1_42</strain>
    </source>
</reference>
<gene>
    <name evidence="3" type="ORF">CV102_19205</name>
</gene>
<evidence type="ECO:0000313" key="4">
    <source>
        <dbReference type="Proteomes" id="UP000766904"/>
    </source>
</evidence>
<keyword evidence="4" id="KW-1185">Reference proteome</keyword>